<gene>
    <name evidence="6" type="ORF">GCM10010121_035500</name>
</gene>
<dbReference type="GO" id="GO:0045892">
    <property type="term" value="P:negative regulation of DNA-templated transcription"/>
    <property type="evidence" value="ECO:0007669"/>
    <property type="project" value="UniProtKB-ARBA"/>
</dbReference>
<dbReference type="Proteomes" id="UP000657574">
    <property type="component" value="Unassembled WGS sequence"/>
</dbReference>
<dbReference type="GO" id="GO:0003700">
    <property type="term" value="F:DNA-binding transcription factor activity"/>
    <property type="evidence" value="ECO:0007669"/>
    <property type="project" value="TreeGrafter"/>
</dbReference>
<dbReference type="PROSITE" id="PS50977">
    <property type="entry name" value="HTH_TETR_2"/>
    <property type="match status" value="1"/>
</dbReference>
<dbReference type="InterPro" id="IPR050109">
    <property type="entry name" value="HTH-type_TetR-like_transc_reg"/>
</dbReference>
<dbReference type="AlphaFoldDB" id="A0A917KN21"/>
<reference evidence="6" key="1">
    <citation type="journal article" date="2014" name="Int. J. Syst. Evol. Microbiol.">
        <title>Complete genome sequence of Corynebacterium casei LMG S-19264T (=DSM 44701T), isolated from a smear-ripened cheese.</title>
        <authorList>
            <consortium name="US DOE Joint Genome Institute (JGI-PGF)"/>
            <person name="Walter F."/>
            <person name="Albersmeier A."/>
            <person name="Kalinowski J."/>
            <person name="Ruckert C."/>
        </authorList>
    </citation>
    <scope>NUCLEOTIDE SEQUENCE</scope>
    <source>
        <strain evidence="6">JCM 3086</strain>
    </source>
</reference>
<evidence type="ECO:0000256" key="4">
    <source>
        <dbReference type="PROSITE-ProRule" id="PRU00335"/>
    </source>
</evidence>
<dbReference type="EMBL" id="BMQA01000010">
    <property type="protein sequence ID" value="GGJ21368.1"/>
    <property type="molecule type" value="Genomic_DNA"/>
</dbReference>
<feature type="domain" description="HTH tetR-type" evidence="5">
    <location>
        <begin position="1"/>
        <end position="61"/>
    </location>
</feature>
<evidence type="ECO:0000313" key="6">
    <source>
        <dbReference type="EMBL" id="GGJ21368.1"/>
    </source>
</evidence>
<keyword evidence="1" id="KW-0805">Transcription regulation</keyword>
<dbReference type="Gene3D" id="1.10.357.10">
    <property type="entry name" value="Tetracycline Repressor, domain 2"/>
    <property type="match status" value="1"/>
</dbReference>
<dbReference type="PANTHER" id="PTHR30055">
    <property type="entry name" value="HTH-TYPE TRANSCRIPTIONAL REGULATOR RUTR"/>
    <property type="match status" value="1"/>
</dbReference>
<dbReference type="SUPFAM" id="SSF46689">
    <property type="entry name" value="Homeodomain-like"/>
    <property type="match status" value="1"/>
</dbReference>
<proteinExistence type="predicted"/>
<evidence type="ECO:0000256" key="3">
    <source>
        <dbReference type="ARBA" id="ARBA00023163"/>
    </source>
</evidence>
<protein>
    <recommendedName>
        <fullName evidence="5">HTH tetR-type domain-containing protein</fullName>
    </recommendedName>
</protein>
<accession>A0A917KN21</accession>
<dbReference type="InterPro" id="IPR023772">
    <property type="entry name" value="DNA-bd_HTH_TetR-type_CS"/>
</dbReference>
<evidence type="ECO:0000256" key="2">
    <source>
        <dbReference type="ARBA" id="ARBA00023125"/>
    </source>
</evidence>
<evidence type="ECO:0000313" key="7">
    <source>
        <dbReference type="Proteomes" id="UP000657574"/>
    </source>
</evidence>
<dbReference type="PROSITE" id="PS01081">
    <property type="entry name" value="HTH_TETR_1"/>
    <property type="match status" value="1"/>
</dbReference>
<dbReference type="PANTHER" id="PTHR30055:SF234">
    <property type="entry name" value="HTH-TYPE TRANSCRIPTIONAL REGULATOR BETI"/>
    <property type="match status" value="1"/>
</dbReference>
<dbReference type="InterPro" id="IPR001647">
    <property type="entry name" value="HTH_TetR"/>
</dbReference>
<dbReference type="FunFam" id="1.10.10.60:FF:000141">
    <property type="entry name" value="TetR family transcriptional regulator"/>
    <property type="match status" value="1"/>
</dbReference>
<name>A0A917KN21_9ACTN</name>
<keyword evidence="2 4" id="KW-0238">DNA-binding</keyword>
<feature type="DNA-binding region" description="H-T-H motif" evidence="4">
    <location>
        <begin position="24"/>
        <end position="43"/>
    </location>
</feature>
<dbReference type="GO" id="GO:0000976">
    <property type="term" value="F:transcription cis-regulatory region binding"/>
    <property type="evidence" value="ECO:0007669"/>
    <property type="project" value="TreeGrafter"/>
</dbReference>
<comment type="caution">
    <text evidence="6">The sequence shown here is derived from an EMBL/GenBank/DDBJ whole genome shotgun (WGS) entry which is preliminary data.</text>
</comment>
<dbReference type="InterPro" id="IPR009057">
    <property type="entry name" value="Homeodomain-like_sf"/>
</dbReference>
<dbReference type="PRINTS" id="PR00455">
    <property type="entry name" value="HTHTETR"/>
</dbReference>
<dbReference type="Pfam" id="PF00440">
    <property type="entry name" value="TetR_N"/>
    <property type="match status" value="1"/>
</dbReference>
<sequence length="179" mass="19069">MSKRDDIVTAAVGVFSRHGFRRTSMDLVAQAAGVSRPALYQYFRNKRDVFAAVADLVTERVTRAALDAARAEGTVADRVYGVLAVKLDTTAGIAEARFVQELVAEAAAMELGSAESRLTEITADLLTGTPEPRETAALLLASTVGVARSEGSPKTLHRRLRRLVDLVVDGLGTPASSRS</sequence>
<reference evidence="6" key="2">
    <citation type="submission" date="2020-09" db="EMBL/GenBank/DDBJ databases">
        <authorList>
            <person name="Sun Q."/>
            <person name="Ohkuma M."/>
        </authorList>
    </citation>
    <scope>NUCLEOTIDE SEQUENCE</scope>
    <source>
        <strain evidence="6">JCM 3086</strain>
    </source>
</reference>
<keyword evidence="3" id="KW-0804">Transcription</keyword>
<dbReference type="RefSeq" id="WP_189312154.1">
    <property type="nucleotide sequence ID" value="NZ_BMQA01000010.1"/>
</dbReference>
<organism evidence="6 7">
    <name type="scientific">Streptomyces brasiliensis</name>
    <dbReference type="NCBI Taxonomy" id="1954"/>
    <lineage>
        <taxon>Bacteria</taxon>
        <taxon>Bacillati</taxon>
        <taxon>Actinomycetota</taxon>
        <taxon>Actinomycetes</taxon>
        <taxon>Kitasatosporales</taxon>
        <taxon>Streptomycetaceae</taxon>
        <taxon>Streptomyces</taxon>
    </lineage>
</organism>
<keyword evidence="7" id="KW-1185">Reference proteome</keyword>
<evidence type="ECO:0000256" key="1">
    <source>
        <dbReference type="ARBA" id="ARBA00023015"/>
    </source>
</evidence>
<evidence type="ECO:0000259" key="5">
    <source>
        <dbReference type="PROSITE" id="PS50977"/>
    </source>
</evidence>